<evidence type="ECO:0000313" key="2">
    <source>
        <dbReference type="Proteomes" id="UP000198864"/>
    </source>
</evidence>
<accession>A0A1C4ZAT8</accession>
<proteinExistence type="predicted"/>
<gene>
    <name evidence="1" type="ORF">GA0070561_5138</name>
</gene>
<dbReference type="PANTHER" id="PTHR12126:SF11">
    <property type="entry name" value="NADH DEHYDROGENASE [UBIQUINONE] 1 ALPHA SUBCOMPLEX SUBUNIT 9, MITOCHONDRIAL"/>
    <property type="match status" value="1"/>
</dbReference>
<dbReference type="STRING" id="285676.GA0070561_5138"/>
<name>A0A1C4ZAT8_9ACTN</name>
<dbReference type="PANTHER" id="PTHR12126">
    <property type="entry name" value="NADH-UBIQUINONE OXIDOREDUCTASE 39 KDA SUBUNIT-RELATED"/>
    <property type="match status" value="1"/>
</dbReference>
<dbReference type="AlphaFoldDB" id="A0A1C4ZAT8"/>
<evidence type="ECO:0000313" key="1">
    <source>
        <dbReference type="EMBL" id="SCF29841.1"/>
    </source>
</evidence>
<dbReference type="RefSeq" id="WP_091405099.1">
    <property type="nucleotide sequence ID" value="NZ_FMCR01000005.1"/>
</dbReference>
<organism evidence="1 2">
    <name type="scientific">Micromonospora saelicesensis</name>
    <dbReference type="NCBI Taxonomy" id="285676"/>
    <lineage>
        <taxon>Bacteria</taxon>
        <taxon>Bacillati</taxon>
        <taxon>Actinomycetota</taxon>
        <taxon>Actinomycetes</taxon>
        <taxon>Micromonosporales</taxon>
        <taxon>Micromonosporaceae</taxon>
        <taxon>Micromonospora</taxon>
    </lineage>
</organism>
<dbReference type="GO" id="GO:0044877">
    <property type="term" value="F:protein-containing complex binding"/>
    <property type="evidence" value="ECO:0007669"/>
    <property type="project" value="TreeGrafter"/>
</dbReference>
<sequence>MRIAVAGGTGGVGRLVVNAVRAAGHEPVILARSTGADLIRGSGLDEALTGVPVVIDVSNVSTINRKKSENFFGTATTNLLAAGQRVGVRHHVALSVVGADRVNWGYYAGKRRQEKLVLDGAVPATVLRSTQFYELAAQMLATIPGPIAVVPQMLMQPIAAHEVANCLVDLALADPAGRAPDIAGPQQLRMSDMARRLLRTRGSHRLVLPVRLPGATGRAMAGHGLLPTGPGPRGTQTFDQWLASPAAQNDAGRSR</sequence>
<dbReference type="InterPro" id="IPR036291">
    <property type="entry name" value="NAD(P)-bd_dom_sf"/>
</dbReference>
<dbReference type="SUPFAM" id="SSF51735">
    <property type="entry name" value="NAD(P)-binding Rossmann-fold domains"/>
    <property type="match status" value="1"/>
</dbReference>
<protein>
    <submittedName>
        <fullName evidence="1">Uncharacterized conserved protein YbjT, contains NAD(P)-binding and DUF2867 domains</fullName>
    </submittedName>
</protein>
<dbReference type="Gene3D" id="3.40.50.720">
    <property type="entry name" value="NAD(P)-binding Rossmann-like Domain"/>
    <property type="match status" value="1"/>
</dbReference>
<dbReference type="Proteomes" id="UP000198864">
    <property type="component" value="Unassembled WGS sequence"/>
</dbReference>
<reference evidence="1 2" key="1">
    <citation type="submission" date="2016-06" db="EMBL/GenBank/DDBJ databases">
        <authorList>
            <person name="Kjaerup R.B."/>
            <person name="Dalgaard T.S."/>
            <person name="Juul-Madsen H.R."/>
        </authorList>
    </citation>
    <scope>NUCLEOTIDE SEQUENCE [LARGE SCALE GENOMIC DNA]</scope>
    <source>
        <strain evidence="1 2">DSM 44871</strain>
    </source>
</reference>
<dbReference type="InterPro" id="IPR051207">
    <property type="entry name" value="ComplexI_NDUFA9_subunit"/>
</dbReference>
<dbReference type="EMBL" id="FMCR01000005">
    <property type="protein sequence ID" value="SCF29841.1"/>
    <property type="molecule type" value="Genomic_DNA"/>
</dbReference>